<evidence type="ECO:0000313" key="1">
    <source>
        <dbReference type="EMBL" id="MDV3456765.1"/>
    </source>
</evidence>
<dbReference type="RefSeq" id="WP_317225937.1">
    <property type="nucleotide sequence ID" value="NZ_JAWJEJ010000001.1"/>
</dbReference>
<accession>A0ABU3Y5S7</accession>
<keyword evidence="2" id="KW-1185">Reference proteome</keyword>
<dbReference type="EMBL" id="JAWJEJ010000001">
    <property type="protein sequence ID" value="MDV3456765.1"/>
    <property type="molecule type" value="Genomic_DNA"/>
</dbReference>
<protein>
    <recommendedName>
        <fullName evidence="3">HEAT repeat domain-containing protein</fullName>
    </recommendedName>
</protein>
<evidence type="ECO:0008006" key="3">
    <source>
        <dbReference type="Google" id="ProtNLM"/>
    </source>
</evidence>
<comment type="caution">
    <text evidence="1">The sequence shown here is derived from an EMBL/GenBank/DDBJ whole genome shotgun (WGS) entry which is preliminary data.</text>
</comment>
<dbReference type="Proteomes" id="UP001273531">
    <property type="component" value="Unassembled WGS sequence"/>
</dbReference>
<organism evidence="1 2">
    <name type="scientific">Sphingomonas agrestis</name>
    <dbReference type="NCBI Taxonomy" id="3080540"/>
    <lineage>
        <taxon>Bacteria</taxon>
        <taxon>Pseudomonadati</taxon>
        <taxon>Pseudomonadota</taxon>
        <taxon>Alphaproteobacteria</taxon>
        <taxon>Sphingomonadales</taxon>
        <taxon>Sphingomonadaceae</taxon>
        <taxon>Sphingomonas</taxon>
    </lineage>
</organism>
<sequence length="219" mass="23473">MNLLPETLELLTRIGGAADGDPRHGGYRTYCGLRAQGLRDAALAALTGFVAEAAVWPLADRFAFTRWLAEAADFERNTPLTPDPLVRDLLEPAVAAQAAQVPADAEARMLLGLFGNAVDPGTPSPLDQYRAAHALDPANPVVSEVFVRAVLRGVAYSQHEMPYLYLGAPQEDAALLGQALTAARREAWGKRYLGLLEERLACARTAVTDPAQLNDGKQG</sequence>
<name>A0ABU3Y5S7_9SPHN</name>
<gene>
    <name evidence="1" type="ORF">RZN05_07195</name>
</gene>
<reference evidence="1 2" key="1">
    <citation type="submission" date="2023-10" db="EMBL/GenBank/DDBJ databases">
        <title>Sphingomonas sp. HF-S4 16S ribosomal RNA gene Genome sequencing and assembly.</title>
        <authorList>
            <person name="Lee H."/>
        </authorList>
    </citation>
    <scope>NUCLEOTIDE SEQUENCE [LARGE SCALE GENOMIC DNA]</scope>
    <source>
        <strain evidence="1 2">HF-S4</strain>
    </source>
</reference>
<evidence type="ECO:0000313" key="2">
    <source>
        <dbReference type="Proteomes" id="UP001273531"/>
    </source>
</evidence>
<proteinExistence type="predicted"/>